<dbReference type="GO" id="GO:0006094">
    <property type="term" value="P:gluconeogenesis"/>
    <property type="evidence" value="ECO:0007669"/>
    <property type="project" value="UniProtKB-UniRule"/>
</dbReference>
<comment type="caution">
    <text evidence="5">The sequence shown here is derived from an EMBL/GenBank/DDBJ whole genome shotgun (WGS) entry which is preliminary data.</text>
</comment>
<comment type="catalytic activity">
    <reaction evidence="4">
        <text>beta-D-fructose 1,6-bisphosphate + H2O = beta-D-fructose 6-phosphate + phosphate</text>
        <dbReference type="Rhea" id="RHEA:11064"/>
        <dbReference type="ChEBI" id="CHEBI:15377"/>
        <dbReference type="ChEBI" id="CHEBI:32966"/>
        <dbReference type="ChEBI" id="CHEBI:43474"/>
        <dbReference type="ChEBI" id="CHEBI:57634"/>
        <dbReference type="EC" id="3.1.3.11"/>
    </reaction>
</comment>
<dbReference type="InterPro" id="IPR029052">
    <property type="entry name" value="Metallo-depent_PP-like"/>
</dbReference>
<keyword evidence="1 4" id="KW-0378">Hydrolase</keyword>
<reference evidence="5" key="1">
    <citation type="submission" date="2020-10" db="EMBL/GenBank/DDBJ databases">
        <authorList>
            <person name="Gilroy R."/>
        </authorList>
    </citation>
    <scope>NUCLEOTIDE SEQUENCE</scope>
    <source>
        <strain evidence="5">G3-3990</strain>
    </source>
</reference>
<gene>
    <name evidence="4" type="primary">fbp</name>
    <name evidence="5" type="ORF">IAA73_06710</name>
</gene>
<protein>
    <recommendedName>
        <fullName evidence="4">Fructose-1,6-bisphosphatase class 3</fullName>
        <shortName evidence="4">FBPase class 3</shortName>
        <ecNumber evidence="4">3.1.3.11</ecNumber>
    </recommendedName>
    <alternativeName>
        <fullName evidence="4">D-fructose-1,6-bisphosphate 1-phosphohydrolase class 3</fullName>
    </alternativeName>
</protein>
<dbReference type="Proteomes" id="UP000823641">
    <property type="component" value="Unassembled WGS sequence"/>
</dbReference>
<dbReference type="PIRSF" id="PIRSF000906">
    <property type="entry name" value="FBPtase_Bacill"/>
    <property type="match status" value="1"/>
</dbReference>
<keyword evidence="2 4" id="KW-0464">Manganese</keyword>
<sequence>MHRRETFTSEEIRYLELLSRNFPNMATASTEIINLEAILNLPKGTEHFLSDIHGEIEAFDHVLRNASGAVAQKVDAVFGNSLREKERRDLCTLIYYPKERLELVKRTEENIDEWYIITMNRLVKVCVAAASKYTRSKVRKALPEAFSYIIQELMHESEDDEDKMEYFHQILQSINSIGRSEACIIAMCELIQRLVIDKLHIVGDIYDRGLGAHLIMEKLMAYHDVDIQWGNHDVLWMGAAAGNDACIANVLRISLRYANLTTLEEGYGINLLPLATFAMEVYADDPCDVFLPKLNFADMEYSEKNIRLISQMHKAISIIQWKLEHALISRHPDWQMDDRNLLHKIDFEKGVVVINGNEYALKDIVFPTVDPKDPYRLTEDEQELVAKLHHSFIDSSKLFKHLNFMLDKGSLYLVFNGNLMFHASVPMNEDGTCKEVCLDGVNYKGKAYLDEVDRLVRMACVRKGKIDGYEFALDYMWYWWCGPDSPTFDKNRMATFERYLLADKETHKEIQGAYYRLRTDPAVCDRLLDEFGVEGSHRHIINGHVPVKTLKGESPLKADGKMLVIDGGFSRAYHSETGIAGYTLVFHSHGLQLVQHEPFESRRQAIENGVDIKSTRFLVEFDSQPMRVRDTDIGKQLRTQVEDLKRLLLAYRIGVIK</sequence>
<keyword evidence="3 4" id="KW-0119">Carbohydrate metabolism</keyword>
<evidence type="ECO:0000256" key="2">
    <source>
        <dbReference type="ARBA" id="ARBA00023211"/>
    </source>
</evidence>
<organism evidence="5 6">
    <name type="scientific">Candidatus Gallipaludibacter merdavium</name>
    <dbReference type="NCBI Taxonomy" id="2840839"/>
    <lineage>
        <taxon>Bacteria</taxon>
        <taxon>Pseudomonadati</taxon>
        <taxon>Bacteroidota</taxon>
        <taxon>Bacteroidia</taxon>
        <taxon>Bacteroidales</taxon>
        <taxon>Candidatus Gallipaludibacter</taxon>
    </lineage>
</organism>
<comment type="pathway">
    <text evidence="4">Carbohydrate biosynthesis; gluconeogenesis.</text>
</comment>
<name>A0A9D9HU81_9BACT</name>
<comment type="cofactor">
    <cofactor evidence="4">
        <name>Mn(2+)</name>
        <dbReference type="ChEBI" id="CHEBI:29035"/>
    </cofactor>
</comment>
<proteinExistence type="inferred from homology"/>
<evidence type="ECO:0000313" key="6">
    <source>
        <dbReference type="Proteomes" id="UP000823641"/>
    </source>
</evidence>
<reference evidence="5" key="2">
    <citation type="journal article" date="2021" name="PeerJ">
        <title>Extensive microbial diversity within the chicken gut microbiome revealed by metagenomics and culture.</title>
        <authorList>
            <person name="Gilroy R."/>
            <person name="Ravi A."/>
            <person name="Getino M."/>
            <person name="Pursley I."/>
            <person name="Horton D.L."/>
            <person name="Alikhan N.F."/>
            <person name="Baker D."/>
            <person name="Gharbi K."/>
            <person name="Hall N."/>
            <person name="Watson M."/>
            <person name="Adriaenssens E.M."/>
            <person name="Foster-Nyarko E."/>
            <person name="Jarju S."/>
            <person name="Secka A."/>
            <person name="Antonio M."/>
            <person name="Oren A."/>
            <person name="Chaudhuri R.R."/>
            <person name="La Ragione R."/>
            <person name="Hildebrand F."/>
            <person name="Pallen M.J."/>
        </authorList>
    </citation>
    <scope>NUCLEOTIDE SEQUENCE</scope>
    <source>
        <strain evidence="5">G3-3990</strain>
    </source>
</reference>
<accession>A0A9D9HU81</accession>
<dbReference type="InterPro" id="IPR009164">
    <property type="entry name" value="FBPtase_class3"/>
</dbReference>
<dbReference type="Pfam" id="PF06874">
    <property type="entry name" value="FBPase_2"/>
    <property type="match status" value="1"/>
</dbReference>
<dbReference type="SUPFAM" id="SSF56300">
    <property type="entry name" value="Metallo-dependent phosphatases"/>
    <property type="match status" value="1"/>
</dbReference>
<dbReference type="EC" id="3.1.3.11" evidence="4"/>
<dbReference type="GO" id="GO:0042132">
    <property type="term" value="F:fructose 1,6-bisphosphate 1-phosphatase activity"/>
    <property type="evidence" value="ECO:0007669"/>
    <property type="project" value="UniProtKB-UniRule"/>
</dbReference>
<dbReference type="HAMAP" id="MF_01854">
    <property type="entry name" value="FBPase_class3"/>
    <property type="match status" value="1"/>
</dbReference>
<evidence type="ECO:0000256" key="4">
    <source>
        <dbReference type="HAMAP-Rule" id="MF_01854"/>
    </source>
</evidence>
<evidence type="ECO:0000256" key="3">
    <source>
        <dbReference type="ARBA" id="ARBA00023277"/>
    </source>
</evidence>
<dbReference type="EMBL" id="JADIMG010000066">
    <property type="protein sequence ID" value="MBO8460003.1"/>
    <property type="molecule type" value="Genomic_DNA"/>
</dbReference>
<comment type="similarity">
    <text evidence="4">Belongs to the FBPase class 3 family.</text>
</comment>
<evidence type="ECO:0000256" key="1">
    <source>
        <dbReference type="ARBA" id="ARBA00022801"/>
    </source>
</evidence>
<dbReference type="AlphaFoldDB" id="A0A9D9HU81"/>
<evidence type="ECO:0000313" key="5">
    <source>
        <dbReference type="EMBL" id="MBO8460003.1"/>
    </source>
</evidence>